<dbReference type="Proteomes" id="UP000693946">
    <property type="component" value="Linkage Group LG13"/>
</dbReference>
<feature type="compositionally biased region" description="Basic and acidic residues" evidence="1">
    <location>
        <begin position="62"/>
        <end position="76"/>
    </location>
</feature>
<name>A0AAV6SDN9_SOLSE</name>
<feature type="region of interest" description="Disordered" evidence="1">
    <location>
        <begin position="54"/>
        <end position="76"/>
    </location>
</feature>
<reference evidence="2 3" key="1">
    <citation type="journal article" date="2021" name="Sci. Rep.">
        <title>Chromosome anchoring in Senegalese sole (Solea senegalensis) reveals sex-associated markers and genome rearrangements in flatfish.</title>
        <authorList>
            <person name="Guerrero-Cozar I."/>
            <person name="Gomez-Garrido J."/>
            <person name="Berbel C."/>
            <person name="Martinez-Blanch J.F."/>
            <person name="Alioto T."/>
            <person name="Claros M.G."/>
            <person name="Gagnaire P.A."/>
            <person name="Manchado M."/>
        </authorList>
    </citation>
    <scope>NUCLEOTIDE SEQUENCE [LARGE SCALE GENOMIC DNA]</scope>
    <source>
        <strain evidence="2">Sse05_10M</strain>
    </source>
</reference>
<comment type="caution">
    <text evidence="2">The sequence shown here is derived from an EMBL/GenBank/DDBJ whole genome shotgun (WGS) entry which is preliminary data.</text>
</comment>
<sequence>MELQRGGERNLAGKPRPQCHRNIVGMLLESCGVSFVAVNPPNPPSALLCSVSRTARSPSGRHVGEQRGRLDVTERG</sequence>
<protein>
    <submittedName>
        <fullName evidence="2">Uncharacterized protein</fullName>
    </submittedName>
</protein>
<proteinExistence type="predicted"/>
<keyword evidence="3" id="KW-1185">Reference proteome</keyword>
<gene>
    <name evidence="2" type="ORF">JOB18_003583</name>
</gene>
<evidence type="ECO:0000313" key="2">
    <source>
        <dbReference type="EMBL" id="KAG7515254.1"/>
    </source>
</evidence>
<dbReference type="AlphaFoldDB" id="A0AAV6SDN9"/>
<evidence type="ECO:0000313" key="3">
    <source>
        <dbReference type="Proteomes" id="UP000693946"/>
    </source>
</evidence>
<dbReference type="EMBL" id="JAGKHQ010000005">
    <property type="protein sequence ID" value="KAG7515254.1"/>
    <property type="molecule type" value="Genomic_DNA"/>
</dbReference>
<organism evidence="2 3">
    <name type="scientific">Solea senegalensis</name>
    <name type="common">Senegalese sole</name>
    <dbReference type="NCBI Taxonomy" id="28829"/>
    <lineage>
        <taxon>Eukaryota</taxon>
        <taxon>Metazoa</taxon>
        <taxon>Chordata</taxon>
        <taxon>Craniata</taxon>
        <taxon>Vertebrata</taxon>
        <taxon>Euteleostomi</taxon>
        <taxon>Actinopterygii</taxon>
        <taxon>Neopterygii</taxon>
        <taxon>Teleostei</taxon>
        <taxon>Neoteleostei</taxon>
        <taxon>Acanthomorphata</taxon>
        <taxon>Carangaria</taxon>
        <taxon>Pleuronectiformes</taxon>
        <taxon>Pleuronectoidei</taxon>
        <taxon>Soleidae</taxon>
        <taxon>Solea</taxon>
    </lineage>
</organism>
<accession>A0AAV6SDN9</accession>
<evidence type="ECO:0000256" key="1">
    <source>
        <dbReference type="SAM" id="MobiDB-lite"/>
    </source>
</evidence>